<dbReference type="Proteomes" id="UP000654452">
    <property type="component" value="Unassembled WGS sequence"/>
</dbReference>
<comment type="caution">
    <text evidence="1">The sequence shown here is derived from an EMBL/GenBank/DDBJ whole genome shotgun (WGS) entry which is preliminary data.</text>
</comment>
<organism evidence="1 2">
    <name type="scientific">Azospirillum aestuarii</name>
    <dbReference type="NCBI Taxonomy" id="2802052"/>
    <lineage>
        <taxon>Bacteria</taxon>
        <taxon>Pseudomonadati</taxon>
        <taxon>Pseudomonadota</taxon>
        <taxon>Alphaproteobacteria</taxon>
        <taxon>Rhodospirillales</taxon>
        <taxon>Azospirillaceae</taxon>
        <taxon>Azospirillum</taxon>
    </lineage>
</organism>
<sequence>LLKDGNHALDRVTRSMAERNATYGTYLHNQGNHAQAHSYLDFAIGQAASGYHS</sequence>
<dbReference type="EMBL" id="JAEPIV010000020">
    <property type="protein sequence ID" value="MBK4722015.1"/>
    <property type="molecule type" value="Genomic_DNA"/>
</dbReference>
<reference evidence="1 2" key="1">
    <citation type="submission" date="2021-01" db="EMBL/GenBank/DDBJ databases">
        <title>Azospirillum sp. YIM DDC1 draft genome.</title>
        <authorList>
            <person name="Wang Y.-X."/>
        </authorList>
    </citation>
    <scope>NUCLEOTIDE SEQUENCE [LARGE SCALE GENOMIC DNA]</scope>
    <source>
        <strain evidence="1 2">YIM DDC1</strain>
    </source>
</reference>
<name>A0ABS1I4M3_9PROT</name>
<accession>A0ABS1I4M3</accession>
<proteinExistence type="predicted"/>
<evidence type="ECO:0000313" key="2">
    <source>
        <dbReference type="Proteomes" id="UP000654452"/>
    </source>
</evidence>
<feature type="non-terminal residue" evidence="1">
    <location>
        <position position="1"/>
    </location>
</feature>
<gene>
    <name evidence="1" type="ORF">JJL56_24480</name>
</gene>
<evidence type="ECO:0000313" key="1">
    <source>
        <dbReference type="EMBL" id="MBK4722015.1"/>
    </source>
</evidence>
<protein>
    <submittedName>
        <fullName evidence="1">Uncharacterized protein</fullName>
    </submittedName>
</protein>
<keyword evidence="2" id="KW-1185">Reference proteome</keyword>